<dbReference type="PANTHER" id="PTHR12110">
    <property type="entry name" value="HYDROXYPYRUVATE ISOMERASE"/>
    <property type="match status" value="1"/>
</dbReference>
<dbReference type="InterPro" id="IPR050312">
    <property type="entry name" value="IolE/XylAMocC-like"/>
</dbReference>
<evidence type="ECO:0000259" key="1">
    <source>
        <dbReference type="Pfam" id="PF01261"/>
    </source>
</evidence>
<accession>A0ABY7BKW7</accession>
<dbReference type="Gene3D" id="3.20.20.150">
    <property type="entry name" value="Divalent-metal-dependent TIM barrel enzymes"/>
    <property type="match status" value="1"/>
</dbReference>
<reference evidence="2" key="1">
    <citation type="submission" date="2022-12" db="EMBL/GenBank/DDBJ databases">
        <authorList>
            <person name="Bing R.G."/>
            <person name="Willard D.J."/>
            <person name="Manesh M.J.H."/>
            <person name="Laemthong T."/>
            <person name="Crosby J.R."/>
            <person name="Kelly R.M."/>
        </authorList>
    </citation>
    <scope>NUCLEOTIDE SEQUENCE</scope>
    <source>
        <strain evidence="2">DSM 8990</strain>
    </source>
</reference>
<keyword evidence="3" id="KW-1185">Reference proteome</keyword>
<dbReference type="GO" id="GO:0016853">
    <property type="term" value="F:isomerase activity"/>
    <property type="evidence" value="ECO:0007669"/>
    <property type="project" value="UniProtKB-KW"/>
</dbReference>
<name>A0ABY7BKW7_9FIRM</name>
<organism evidence="2 3">
    <name type="scientific">Caldicellulosiruptor morganii</name>
    <dbReference type="NCBI Taxonomy" id="1387555"/>
    <lineage>
        <taxon>Bacteria</taxon>
        <taxon>Bacillati</taxon>
        <taxon>Bacillota</taxon>
        <taxon>Bacillota incertae sedis</taxon>
        <taxon>Caldicellulosiruptorales</taxon>
        <taxon>Caldicellulosiruptoraceae</taxon>
        <taxon>Caldicellulosiruptor</taxon>
    </lineage>
</organism>
<keyword evidence="2" id="KW-0413">Isomerase</keyword>
<dbReference type="InterPro" id="IPR013022">
    <property type="entry name" value="Xyl_isomerase-like_TIM-brl"/>
</dbReference>
<dbReference type="PANTHER" id="PTHR12110:SF53">
    <property type="entry name" value="BLR5974 PROTEIN"/>
    <property type="match status" value="1"/>
</dbReference>
<feature type="domain" description="Xylose isomerase-like TIM barrel" evidence="1">
    <location>
        <begin position="30"/>
        <end position="298"/>
    </location>
</feature>
<evidence type="ECO:0000313" key="2">
    <source>
        <dbReference type="EMBL" id="WAM33473.1"/>
    </source>
</evidence>
<protein>
    <submittedName>
        <fullName evidence="2">Sugar phosphate isomerase/epimerase</fullName>
    </submittedName>
</protein>
<gene>
    <name evidence="2" type="ORF">OTK00_001974</name>
</gene>
<dbReference type="InterPro" id="IPR036237">
    <property type="entry name" value="Xyl_isomerase-like_sf"/>
</dbReference>
<dbReference type="SUPFAM" id="SSF51658">
    <property type="entry name" value="Xylose isomerase-like"/>
    <property type="match status" value="1"/>
</dbReference>
<dbReference type="RefSeq" id="WP_045168968.1">
    <property type="nucleotide sequence ID" value="NZ_CP113865.1"/>
</dbReference>
<dbReference type="EMBL" id="CP113865">
    <property type="protein sequence ID" value="WAM33473.1"/>
    <property type="molecule type" value="Genomic_DNA"/>
</dbReference>
<dbReference type="Pfam" id="PF01261">
    <property type="entry name" value="AP_endonuc_2"/>
    <property type="match status" value="1"/>
</dbReference>
<dbReference type="Proteomes" id="UP001164909">
    <property type="component" value="Chromosome"/>
</dbReference>
<evidence type="ECO:0000313" key="3">
    <source>
        <dbReference type="Proteomes" id="UP001164909"/>
    </source>
</evidence>
<sequence length="313" mass="36312">MNIKGIGINVSAKRIDGNHEILKNDLSYFERIGLEYIELPIHGLDIIFNGKLQLNNLKNVLKLIKQFPFKYTVHAPTYLNLMNFEEESLHITLFKSCIEFANAIESEILVYHCGRFIPEEKFLINLGNSYISTDKQKIMMKRERELLIEMAHYAEKYGVVICLENARPYLDSDFYCYGEKLNLLAEQVRAINHKNIRVTLDLGHAYLASKRYNFNLIESIRNISLLIKHIHLHDNFGRLSASYEKDQTELLAVGKGDCHMPLGWGLIPFDQILPVVNNYNGVLMLELRPRYLQYLEDALFYLKSILKAQLIKG</sequence>
<proteinExistence type="predicted"/>